<comment type="caution">
    <text evidence="1">The sequence shown here is derived from an EMBL/GenBank/DDBJ whole genome shotgun (WGS) entry which is preliminary data.</text>
</comment>
<sequence length="58" mass="6530">MKDTLKGFLNKSLVLKTLKNFYVIEHSIGGTNLYGCATMGRNTVKKICKKEKKSFVGF</sequence>
<gene>
    <name evidence="1" type="ORF">XD94_1824</name>
</gene>
<organism evidence="1 2">
    <name type="scientific">Mesotoga prima</name>
    <dbReference type="NCBI Taxonomy" id="1184387"/>
    <lineage>
        <taxon>Bacteria</taxon>
        <taxon>Thermotogati</taxon>
        <taxon>Thermotogota</taxon>
        <taxon>Thermotogae</taxon>
        <taxon>Kosmotogales</taxon>
        <taxon>Kosmotogaceae</taxon>
        <taxon>Mesotoga</taxon>
    </lineage>
</organism>
<proteinExistence type="predicted"/>
<dbReference type="PATRIC" id="fig|1184387.3.peg.274"/>
<dbReference type="Proteomes" id="UP000054092">
    <property type="component" value="Unassembled WGS sequence"/>
</dbReference>
<evidence type="ECO:0000313" key="2">
    <source>
        <dbReference type="Proteomes" id="UP000054092"/>
    </source>
</evidence>
<evidence type="ECO:0000313" key="1">
    <source>
        <dbReference type="EMBL" id="KUK78158.1"/>
    </source>
</evidence>
<dbReference type="EMBL" id="LGGP01000408">
    <property type="protein sequence ID" value="KUK78158.1"/>
    <property type="molecule type" value="Genomic_DNA"/>
</dbReference>
<protein>
    <submittedName>
        <fullName evidence="1">Phytoene dehydrogenase-like oxidoreductase</fullName>
    </submittedName>
</protein>
<name>A0A101HJV5_9BACT</name>
<dbReference type="AlphaFoldDB" id="A0A101HJV5"/>
<accession>A0A101HJV5</accession>
<reference evidence="2" key="1">
    <citation type="journal article" date="2015" name="MBio">
        <title>Genome-Resolved Metagenomic Analysis Reveals Roles for Candidate Phyla and Other Microbial Community Members in Biogeochemical Transformations in Oil Reservoirs.</title>
        <authorList>
            <person name="Hu P."/>
            <person name="Tom L."/>
            <person name="Singh A."/>
            <person name="Thomas B.C."/>
            <person name="Baker B.J."/>
            <person name="Piceno Y.M."/>
            <person name="Andersen G.L."/>
            <person name="Banfield J.F."/>
        </authorList>
    </citation>
    <scope>NUCLEOTIDE SEQUENCE [LARGE SCALE GENOMIC DNA]</scope>
</reference>